<dbReference type="Gene3D" id="2.40.50.120">
    <property type="match status" value="1"/>
</dbReference>
<dbReference type="Pfam" id="PF01759">
    <property type="entry name" value="NTR"/>
    <property type="match status" value="1"/>
</dbReference>
<evidence type="ECO:0000259" key="1">
    <source>
        <dbReference type="Pfam" id="PF01759"/>
    </source>
</evidence>
<accession>A0AAV4QQJ9</accession>
<protein>
    <submittedName>
        <fullName evidence="2">NTR domain-containing protein</fullName>
    </submittedName>
</protein>
<comment type="caution">
    <text evidence="2">The sequence shown here is derived from an EMBL/GenBank/DDBJ whole genome shotgun (WGS) entry which is preliminary data.</text>
</comment>
<evidence type="ECO:0000313" key="2">
    <source>
        <dbReference type="EMBL" id="GIY11539.1"/>
    </source>
</evidence>
<keyword evidence="3" id="KW-1185">Reference proteome</keyword>
<name>A0AAV4QQJ9_9ARAC</name>
<dbReference type="Proteomes" id="UP001054837">
    <property type="component" value="Unassembled WGS sequence"/>
</dbReference>
<dbReference type="InterPro" id="IPR008993">
    <property type="entry name" value="TIMP-like_OB-fold"/>
</dbReference>
<dbReference type="AlphaFoldDB" id="A0AAV4QQJ9"/>
<sequence>MDFSSRFSRLGIEKRDLIEGDTRHFITPDNCAALTANETYLTMGKDGEICETKEGHFRHKYILDRTSAVQQWTLIKLSPDIDLQRHLNRVKKNSNKDGCLSQKKRHL</sequence>
<dbReference type="SUPFAM" id="SSF50242">
    <property type="entry name" value="TIMP-like"/>
    <property type="match status" value="1"/>
</dbReference>
<gene>
    <name evidence="2" type="primary">AVEN_89943_1</name>
    <name evidence="2" type="ORF">CDAR_279881</name>
</gene>
<dbReference type="InterPro" id="IPR018933">
    <property type="entry name" value="Netrin_module_non-TIMP"/>
</dbReference>
<feature type="domain" description="Netrin module non-TIMP type" evidence="1">
    <location>
        <begin position="15"/>
        <end position="73"/>
    </location>
</feature>
<evidence type="ECO:0000313" key="3">
    <source>
        <dbReference type="Proteomes" id="UP001054837"/>
    </source>
</evidence>
<dbReference type="EMBL" id="BPLQ01004920">
    <property type="protein sequence ID" value="GIY11539.1"/>
    <property type="molecule type" value="Genomic_DNA"/>
</dbReference>
<proteinExistence type="predicted"/>
<organism evidence="2 3">
    <name type="scientific">Caerostris darwini</name>
    <dbReference type="NCBI Taxonomy" id="1538125"/>
    <lineage>
        <taxon>Eukaryota</taxon>
        <taxon>Metazoa</taxon>
        <taxon>Ecdysozoa</taxon>
        <taxon>Arthropoda</taxon>
        <taxon>Chelicerata</taxon>
        <taxon>Arachnida</taxon>
        <taxon>Araneae</taxon>
        <taxon>Araneomorphae</taxon>
        <taxon>Entelegynae</taxon>
        <taxon>Araneoidea</taxon>
        <taxon>Araneidae</taxon>
        <taxon>Caerostris</taxon>
    </lineage>
</organism>
<reference evidence="2 3" key="1">
    <citation type="submission" date="2021-06" db="EMBL/GenBank/DDBJ databases">
        <title>Caerostris darwini draft genome.</title>
        <authorList>
            <person name="Kono N."/>
            <person name="Arakawa K."/>
        </authorList>
    </citation>
    <scope>NUCLEOTIDE SEQUENCE [LARGE SCALE GENOMIC DNA]</scope>
</reference>